<evidence type="ECO:0000256" key="1">
    <source>
        <dbReference type="ARBA" id="ARBA00022729"/>
    </source>
</evidence>
<sequence length="915" mass="101302">MAKLSCLWFFLSLWSMLFWAGPVIAAPALTGDLLPQRRQEEGKTPLRILPLGASITWGLASSDNNGYRKALRDQLRSDGFDVNMVGSRSNGEMADNDVEATSGYIIDEVRAAAANSLIYKPNVVLINAGTNDCRRNLAIDTAGERMRALIMDLLTAPDMSHTLIVLSTLLQSGNEITMSNQPLVNAQYRNLVTDLRGKGHNIVLAEMDPQDGEGSNRLTYPDSFADVTHPNDQGYKIMASIWYDAIKAAVSQGMISPAAEVDLGDGTGTCNKTPGTGIYAGGHTQRGGGEDDGIYYHSSQTQGIVFSFDSNDDNDLKVFFGRLYRQDRDDILIWEKNNGVARYDTYMNTGATTNRFKRVGWTSIADNCNETGAHFIDINGDGLDDFVCIGLDGTAYASVNNGDGTPTSPPSFTYLGKWKDREGSDQAAVRLGDVDGDGRADYCVLAANGDIRCWRNGWVGEFYPDISSISCYYDGLLIQVGDQDDLPKYWQPLGVRFTGGNMGDLRGIRFEDINGDGRDDWLWVNVDGQTTTWTNSRSCDRGVEGEGLKIVWRQGFQEGKSSGPTHPGMGSFATSGLRNRVHFARIIGQPQDFGLLGRQDYAFFDIKAKESGGYTWDLHVWKNVGHGATKIKADGNRYCNMQGHEDGRMDFVWILSKGDMRIYPNKGLSEFSDSSESYWGSDYVIFDPSSVFGRDLDRRDLHLADWDGDGVCDIIWTDPDNANRMHVWRNRIKETGSYNWEYHFDGTPSCNEKRGIGFFDRPVHMADITGNGMADYLCVEPDGRTWGYVHDSNGWEYMDQIKFAEDRDRANLQWADVNGDGRADLIHTNKFTGDGTVWYSNGRKDIGGSRFHWVNSGVLYSGAAAGACTYFPDLDGDGRADLHAIINSLDNTADSWYNRCGGVKDHTGDDGPIIN</sequence>
<dbReference type="EMBL" id="JBFXLT010000010">
    <property type="protein sequence ID" value="KAL2819388.1"/>
    <property type="molecule type" value="Genomic_DNA"/>
</dbReference>
<feature type="signal peptide" evidence="2">
    <location>
        <begin position="1"/>
        <end position="25"/>
    </location>
</feature>
<evidence type="ECO:0000256" key="2">
    <source>
        <dbReference type="SAM" id="SignalP"/>
    </source>
</evidence>
<feature type="domain" description="SGNH hydrolase-type esterase" evidence="3">
    <location>
        <begin position="51"/>
        <end position="237"/>
    </location>
</feature>
<dbReference type="PANTHER" id="PTHR30383:SF31">
    <property type="entry name" value="SGNH HYDROLASE-TYPE ESTERASE DOMAIN-CONTAINING PROTEIN-RELATED"/>
    <property type="match status" value="1"/>
</dbReference>
<reference evidence="4 5" key="1">
    <citation type="submission" date="2024-07" db="EMBL/GenBank/DDBJ databases">
        <title>Section-level genome sequencing and comparative genomics of Aspergillus sections Usti and Cavernicolus.</title>
        <authorList>
            <consortium name="Lawrence Berkeley National Laboratory"/>
            <person name="Nybo J.L."/>
            <person name="Vesth T.C."/>
            <person name="Theobald S."/>
            <person name="Frisvad J.C."/>
            <person name="Larsen T.O."/>
            <person name="Kjaerboelling I."/>
            <person name="Rothschild-Mancinelli K."/>
            <person name="Lyhne E.K."/>
            <person name="Kogle M.E."/>
            <person name="Barry K."/>
            <person name="Clum A."/>
            <person name="Na H."/>
            <person name="Ledsgaard L."/>
            <person name="Lin J."/>
            <person name="Lipzen A."/>
            <person name="Kuo A."/>
            <person name="Riley R."/>
            <person name="Mondo S."/>
            <person name="Labutti K."/>
            <person name="Haridas S."/>
            <person name="Pangalinan J."/>
            <person name="Salamov A.A."/>
            <person name="Simmons B.A."/>
            <person name="Magnuson J.K."/>
            <person name="Chen J."/>
            <person name="Drula E."/>
            <person name="Henrissat B."/>
            <person name="Wiebenga A."/>
            <person name="Lubbers R.J."/>
            <person name="Gomes A.C."/>
            <person name="Makela M.R."/>
            <person name="Stajich J."/>
            <person name="Grigoriev I.V."/>
            <person name="Mortensen U.H."/>
            <person name="De Vries R.P."/>
            <person name="Baker S.E."/>
            <person name="Andersen M.R."/>
        </authorList>
    </citation>
    <scope>NUCLEOTIDE SEQUENCE [LARGE SCALE GENOMIC DNA]</scope>
    <source>
        <strain evidence="4 5">CBS 588.65</strain>
    </source>
</reference>
<evidence type="ECO:0000313" key="5">
    <source>
        <dbReference type="Proteomes" id="UP001610334"/>
    </source>
</evidence>
<proteinExistence type="predicted"/>
<dbReference type="CDD" id="cd01833">
    <property type="entry name" value="XynB_like"/>
    <property type="match status" value="1"/>
</dbReference>
<dbReference type="SUPFAM" id="SSF52266">
    <property type="entry name" value="SGNH hydrolase"/>
    <property type="match status" value="1"/>
</dbReference>
<dbReference type="InterPro" id="IPR028994">
    <property type="entry name" value="Integrin_alpha_N"/>
</dbReference>
<accession>A0ABR4HXK8</accession>
<protein>
    <recommendedName>
        <fullName evidence="3">SGNH hydrolase-type esterase domain-containing protein</fullName>
    </recommendedName>
</protein>
<dbReference type="InterPro" id="IPR036514">
    <property type="entry name" value="SGNH_hydro_sf"/>
</dbReference>
<feature type="chain" id="PRO_5047444174" description="SGNH hydrolase-type esterase domain-containing protein" evidence="2">
    <location>
        <begin position="26"/>
        <end position="915"/>
    </location>
</feature>
<dbReference type="SUPFAM" id="SSF69318">
    <property type="entry name" value="Integrin alpha N-terminal domain"/>
    <property type="match status" value="2"/>
</dbReference>
<keyword evidence="5" id="KW-1185">Reference proteome</keyword>
<dbReference type="Proteomes" id="UP001610334">
    <property type="component" value="Unassembled WGS sequence"/>
</dbReference>
<dbReference type="InterPro" id="IPR051532">
    <property type="entry name" value="Ester_Hydrolysis_Enzymes"/>
</dbReference>
<dbReference type="PANTHER" id="PTHR30383">
    <property type="entry name" value="THIOESTERASE 1/PROTEASE 1/LYSOPHOSPHOLIPASE L1"/>
    <property type="match status" value="1"/>
</dbReference>
<dbReference type="Pfam" id="PF13517">
    <property type="entry name" value="FG-GAP_3"/>
    <property type="match status" value="2"/>
</dbReference>
<dbReference type="Pfam" id="PF13472">
    <property type="entry name" value="Lipase_GDSL_2"/>
    <property type="match status" value="1"/>
</dbReference>
<organism evidence="4 5">
    <name type="scientific">Aspergillus granulosus</name>
    <dbReference type="NCBI Taxonomy" id="176169"/>
    <lineage>
        <taxon>Eukaryota</taxon>
        <taxon>Fungi</taxon>
        <taxon>Dikarya</taxon>
        <taxon>Ascomycota</taxon>
        <taxon>Pezizomycotina</taxon>
        <taxon>Eurotiomycetes</taxon>
        <taxon>Eurotiomycetidae</taxon>
        <taxon>Eurotiales</taxon>
        <taxon>Aspergillaceae</taxon>
        <taxon>Aspergillus</taxon>
        <taxon>Aspergillus subgen. Nidulantes</taxon>
    </lineage>
</organism>
<name>A0ABR4HXK8_9EURO</name>
<dbReference type="InterPro" id="IPR013517">
    <property type="entry name" value="FG-GAP"/>
</dbReference>
<dbReference type="Gene3D" id="2.130.10.130">
    <property type="entry name" value="Integrin alpha, N-terminal"/>
    <property type="match status" value="2"/>
</dbReference>
<evidence type="ECO:0000259" key="3">
    <source>
        <dbReference type="Pfam" id="PF13472"/>
    </source>
</evidence>
<comment type="caution">
    <text evidence="4">The sequence shown here is derived from an EMBL/GenBank/DDBJ whole genome shotgun (WGS) entry which is preliminary data.</text>
</comment>
<dbReference type="Gene3D" id="3.40.50.1110">
    <property type="entry name" value="SGNH hydrolase"/>
    <property type="match status" value="1"/>
</dbReference>
<gene>
    <name evidence="4" type="ORF">BJX63DRAFT_428611</name>
</gene>
<dbReference type="InterPro" id="IPR013830">
    <property type="entry name" value="SGNH_hydro"/>
</dbReference>
<evidence type="ECO:0000313" key="4">
    <source>
        <dbReference type="EMBL" id="KAL2819388.1"/>
    </source>
</evidence>
<keyword evidence="1 2" id="KW-0732">Signal</keyword>